<proteinExistence type="predicted"/>
<name>A0A8S5V6E7_9CAUD</name>
<accession>A0A8S5V6E7</accession>
<sequence>MSERRFLSACAFSRSLSAPGRRSSSLLSS</sequence>
<protein>
    <submittedName>
        <fullName evidence="1">Uncharacterized protein</fullName>
    </submittedName>
</protein>
<reference evidence="1" key="1">
    <citation type="journal article" date="2021" name="Proc. Natl. Acad. Sci. U.S.A.">
        <title>A Catalog of Tens of Thousands of Viruses from Human Metagenomes Reveals Hidden Associations with Chronic Diseases.</title>
        <authorList>
            <person name="Tisza M.J."/>
            <person name="Buck C.B."/>
        </authorList>
    </citation>
    <scope>NUCLEOTIDE SEQUENCE</scope>
    <source>
        <strain evidence="1">CtRci5</strain>
    </source>
</reference>
<evidence type="ECO:0000313" key="1">
    <source>
        <dbReference type="EMBL" id="DAG02321.1"/>
    </source>
</evidence>
<dbReference type="EMBL" id="BK016208">
    <property type="protein sequence ID" value="DAG02321.1"/>
    <property type="molecule type" value="Genomic_DNA"/>
</dbReference>
<organism evidence="1">
    <name type="scientific">Myoviridae sp. ctRci5</name>
    <dbReference type="NCBI Taxonomy" id="2825105"/>
    <lineage>
        <taxon>Viruses</taxon>
        <taxon>Duplodnaviria</taxon>
        <taxon>Heunggongvirae</taxon>
        <taxon>Uroviricota</taxon>
        <taxon>Caudoviricetes</taxon>
    </lineage>
</organism>